<dbReference type="PANTHER" id="PTHR43390:SF1">
    <property type="entry name" value="CHLOROPLAST PROCESSING PEPTIDASE"/>
    <property type="match status" value="1"/>
</dbReference>
<evidence type="ECO:0000256" key="2">
    <source>
        <dbReference type="ARBA" id="ARBA00009370"/>
    </source>
</evidence>
<dbReference type="PROSITE" id="PS00761">
    <property type="entry name" value="SPASE_I_3"/>
    <property type="match status" value="1"/>
</dbReference>
<dbReference type="GO" id="GO:0016020">
    <property type="term" value="C:membrane"/>
    <property type="evidence" value="ECO:0007669"/>
    <property type="project" value="UniProtKB-SubCell"/>
</dbReference>
<evidence type="ECO:0000256" key="1">
    <source>
        <dbReference type="ARBA" id="ARBA00000677"/>
    </source>
</evidence>
<dbReference type="Pfam" id="PF10502">
    <property type="entry name" value="Peptidase_S26"/>
    <property type="match status" value="1"/>
</dbReference>
<comment type="subcellular location">
    <subcellularLocation>
        <location evidence="6">Membrane</location>
        <topology evidence="6">Single-pass type II membrane protein</topology>
    </subcellularLocation>
</comment>
<dbReference type="PROSITE" id="PS00760">
    <property type="entry name" value="SPASE_I_2"/>
    <property type="match status" value="1"/>
</dbReference>
<dbReference type="AlphaFoldDB" id="A0A2H0UDB5"/>
<dbReference type="InterPro" id="IPR036286">
    <property type="entry name" value="LexA/Signal_pep-like_sf"/>
</dbReference>
<evidence type="ECO:0000256" key="3">
    <source>
        <dbReference type="ARBA" id="ARBA00013208"/>
    </source>
</evidence>
<dbReference type="Gene3D" id="2.10.109.10">
    <property type="entry name" value="Umud Fragment, subunit A"/>
    <property type="match status" value="1"/>
</dbReference>
<dbReference type="InterPro" id="IPR019533">
    <property type="entry name" value="Peptidase_S26"/>
</dbReference>
<organism evidence="8 9">
    <name type="scientific">Candidatus Kaiserbacteria bacterium CG10_big_fil_rev_8_21_14_0_10_47_16</name>
    <dbReference type="NCBI Taxonomy" id="1974608"/>
    <lineage>
        <taxon>Bacteria</taxon>
        <taxon>Candidatus Kaiseribacteriota</taxon>
    </lineage>
</organism>
<feature type="transmembrane region" description="Helical" evidence="6">
    <location>
        <begin position="63"/>
        <end position="81"/>
    </location>
</feature>
<dbReference type="NCBIfam" id="TIGR02227">
    <property type="entry name" value="sigpep_I_bact"/>
    <property type="match status" value="1"/>
</dbReference>
<dbReference type="PANTHER" id="PTHR43390">
    <property type="entry name" value="SIGNAL PEPTIDASE I"/>
    <property type="match status" value="1"/>
</dbReference>
<dbReference type="EC" id="3.4.21.89" evidence="3 6"/>
<keyword evidence="6" id="KW-0812">Transmembrane</keyword>
<evidence type="ECO:0000256" key="4">
    <source>
        <dbReference type="ARBA" id="ARBA00022801"/>
    </source>
</evidence>
<dbReference type="InterPro" id="IPR000223">
    <property type="entry name" value="Pept_S26A_signal_pept_1"/>
</dbReference>
<sequence>MCTCIVHDLHKLAPIRASDYNGLHSTMEQPLHSTVEAKDSAVTPVSSPLSPKEKKEPSFLGEFFRFSLIAIIIVVPIRFFVAQPFIVSGASMENTFETGEYLIVDQVTYKLSEPSRGDVIVFHYPKDPSKFYIKRVIGLPGDTVSIVDAQVTITNTEHPEGVVLDEPYIKHMSPAAPSSVTLGTDEYFVMGDNRDKSSDSRIWGVLTREGIVGRAYLRLFPITNAAYLPGTYDINSEVNQ</sequence>
<feature type="domain" description="Peptidase S26" evidence="7">
    <location>
        <begin position="62"/>
        <end position="219"/>
    </location>
</feature>
<accession>A0A2H0UDB5</accession>
<comment type="catalytic activity">
    <reaction evidence="1 6">
        <text>Cleavage of hydrophobic, N-terminal signal or leader sequences from secreted and periplasmic proteins.</text>
        <dbReference type="EC" id="3.4.21.89"/>
    </reaction>
</comment>
<dbReference type="InterPro" id="IPR019757">
    <property type="entry name" value="Pept_S26A_signal_pept_1_Lys-AS"/>
</dbReference>
<evidence type="ECO:0000313" key="9">
    <source>
        <dbReference type="Proteomes" id="UP000229344"/>
    </source>
</evidence>
<protein>
    <recommendedName>
        <fullName evidence="3 6">Signal peptidase I</fullName>
        <ecNumber evidence="3 6">3.4.21.89</ecNumber>
    </recommendedName>
</protein>
<evidence type="ECO:0000259" key="7">
    <source>
        <dbReference type="Pfam" id="PF10502"/>
    </source>
</evidence>
<reference evidence="9" key="1">
    <citation type="submission" date="2017-09" db="EMBL/GenBank/DDBJ databases">
        <title>Depth-based differentiation of microbial function through sediment-hosted aquifers and enrichment of novel symbionts in the deep terrestrial subsurface.</title>
        <authorList>
            <person name="Probst A.J."/>
            <person name="Ladd B."/>
            <person name="Jarett J.K."/>
            <person name="Geller-Mcgrath D.E."/>
            <person name="Sieber C.M.K."/>
            <person name="Emerson J.B."/>
            <person name="Anantharaman K."/>
            <person name="Thomas B.C."/>
            <person name="Malmstrom R."/>
            <person name="Stieglmeier M."/>
            <person name="Klingl A."/>
            <person name="Woyke T."/>
            <person name="Ryan C.M."/>
            <person name="Banfield J.F."/>
        </authorList>
    </citation>
    <scope>NUCLEOTIDE SEQUENCE [LARGE SCALE GENOMIC DNA]</scope>
</reference>
<comment type="similarity">
    <text evidence="2 6">Belongs to the peptidase S26 family.</text>
</comment>
<dbReference type="EMBL" id="PFBI01000006">
    <property type="protein sequence ID" value="PIR84418.1"/>
    <property type="molecule type" value="Genomic_DNA"/>
</dbReference>
<name>A0A2H0UDB5_9BACT</name>
<dbReference type="GO" id="GO:0004252">
    <property type="term" value="F:serine-type endopeptidase activity"/>
    <property type="evidence" value="ECO:0007669"/>
    <property type="project" value="InterPro"/>
</dbReference>
<feature type="active site" evidence="5">
    <location>
        <position position="91"/>
    </location>
</feature>
<dbReference type="InterPro" id="IPR019758">
    <property type="entry name" value="Pept_S26A_signal_pept_1_CS"/>
</dbReference>
<feature type="active site" evidence="5">
    <location>
        <position position="134"/>
    </location>
</feature>
<evidence type="ECO:0000256" key="6">
    <source>
        <dbReference type="RuleBase" id="RU362042"/>
    </source>
</evidence>
<proteinExistence type="inferred from homology"/>
<dbReference type="Proteomes" id="UP000229344">
    <property type="component" value="Unassembled WGS sequence"/>
</dbReference>
<evidence type="ECO:0000256" key="5">
    <source>
        <dbReference type="PIRSR" id="PIRSR600223-1"/>
    </source>
</evidence>
<keyword evidence="6" id="KW-0645">Protease</keyword>
<keyword evidence="6" id="KW-0472">Membrane</keyword>
<dbReference type="PRINTS" id="PR00727">
    <property type="entry name" value="LEADERPTASE"/>
</dbReference>
<gene>
    <name evidence="8" type="primary">lepB</name>
    <name evidence="8" type="ORF">COU16_02450</name>
</gene>
<dbReference type="GO" id="GO:0009003">
    <property type="term" value="F:signal peptidase activity"/>
    <property type="evidence" value="ECO:0007669"/>
    <property type="project" value="UniProtKB-EC"/>
</dbReference>
<comment type="caution">
    <text evidence="8">The sequence shown here is derived from an EMBL/GenBank/DDBJ whole genome shotgun (WGS) entry which is preliminary data.</text>
</comment>
<keyword evidence="4 6" id="KW-0378">Hydrolase</keyword>
<evidence type="ECO:0000313" key="8">
    <source>
        <dbReference type="EMBL" id="PIR84418.1"/>
    </source>
</evidence>
<dbReference type="SUPFAM" id="SSF51306">
    <property type="entry name" value="LexA/Signal peptidase"/>
    <property type="match status" value="1"/>
</dbReference>
<dbReference type="GO" id="GO:0006465">
    <property type="term" value="P:signal peptide processing"/>
    <property type="evidence" value="ECO:0007669"/>
    <property type="project" value="InterPro"/>
</dbReference>
<dbReference type="CDD" id="cd06530">
    <property type="entry name" value="S26_SPase_I"/>
    <property type="match status" value="1"/>
</dbReference>
<keyword evidence="6" id="KW-1133">Transmembrane helix</keyword>